<dbReference type="Gene3D" id="2.60.40.10">
    <property type="entry name" value="Immunoglobulins"/>
    <property type="match status" value="1"/>
</dbReference>
<evidence type="ECO:0000313" key="3">
    <source>
        <dbReference type="EMBL" id="CAH1265084.1"/>
    </source>
</evidence>
<dbReference type="PROSITE" id="PS50234">
    <property type="entry name" value="VWFA"/>
    <property type="match status" value="1"/>
</dbReference>
<name>A0A8J9ZWV0_BRALA</name>
<accession>A0A8J9ZWV0</accession>
<dbReference type="Pfam" id="PF08434">
    <property type="entry name" value="CLCA"/>
    <property type="match status" value="1"/>
</dbReference>
<evidence type="ECO:0000313" key="4">
    <source>
        <dbReference type="Proteomes" id="UP000838412"/>
    </source>
</evidence>
<dbReference type="Proteomes" id="UP000838412">
    <property type="component" value="Chromosome 5"/>
</dbReference>
<feature type="region of interest" description="Disordered" evidence="1">
    <location>
        <begin position="607"/>
        <end position="631"/>
    </location>
</feature>
<feature type="compositionally biased region" description="Polar residues" evidence="1">
    <location>
        <begin position="1228"/>
        <end position="1246"/>
    </location>
</feature>
<feature type="compositionally biased region" description="Basic residues" evidence="1">
    <location>
        <begin position="1322"/>
        <end position="1333"/>
    </location>
</feature>
<evidence type="ECO:0000256" key="1">
    <source>
        <dbReference type="SAM" id="MobiDB-lite"/>
    </source>
</evidence>
<proteinExistence type="predicted"/>
<feature type="domain" description="VWFA" evidence="2">
    <location>
        <begin position="319"/>
        <end position="506"/>
    </location>
</feature>
<dbReference type="SUPFAM" id="SSF53300">
    <property type="entry name" value="vWA-like"/>
    <property type="match status" value="1"/>
</dbReference>
<evidence type="ECO:0000259" key="2">
    <source>
        <dbReference type="PROSITE" id="PS50234"/>
    </source>
</evidence>
<reference evidence="3" key="1">
    <citation type="submission" date="2022-01" db="EMBL/GenBank/DDBJ databases">
        <authorList>
            <person name="Braso-Vives M."/>
        </authorList>
    </citation>
    <scope>NUCLEOTIDE SEQUENCE</scope>
</reference>
<dbReference type="CDD" id="cd00198">
    <property type="entry name" value="vWFA"/>
    <property type="match status" value="1"/>
</dbReference>
<keyword evidence="4" id="KW-1185">Reference proteome</keyword>
<sequence length="1389" mass="151311">MKLFSRRNLLSYIAVVLFALVLTIRDTSAFGIKLENNKYTGLVIGIHRSVPQDVGLIQAIKDAFTRASSALCQATKNRAYFANITILLPKTWNDTNYPAATDEFFSRAPVRVDKANPVYGNTPYVKRAEGCGKPGEYLHLTPGFLSDPNVNTTYGPIGRVLVHEWGHLRWGLFDEYASGDNAFYIHENGEVQATRCSLAIQGTYRHRDTREECRRDPTTALYEDGCRFEVDRTSTVATGSIMYAPYLDTVFEFCHGNESGDPLSYHNSQAPSPQNLQCGGRSAWDVMLEHRDFAGGANGPDLSPFAEPNFRIVRSTDRRVVLVLDVSGSMTGQGRMERLRRSVSTYILSTIEDGAWLGIVTFRGTSHKICDLEPLTGYSTREEILNMTLEGLMNRTGGVGTNITRAVTLAVKILGPAVQDRKLGDSTGPRQMILVTDGRDRRLNSSVVFMLQNETAKGVVIDTVALGDGAEEALPMLSEVTGGQFFFSPDSDAGGSALDDALTATVLKYMDDDSTSVPVSLATFSHNLGAGETLHEHIYIDSSVGEKTEFRLACQDCARLSPAVIDPDDVTYSGPDFSFNDKEGTMQLRIEGKAKAGRWQISIQNEATRSRRDTSAQSIQIDVTSKPDDPDNPTITLTCHLSNHHVILGESSDDDVIAVRADLRKGYKPVLSARVTAIVESTSGSATNIALFDNGVGADVSEGDGVYSAYLLVNHLEAASGKTTRYTVSVLADNEDNTAVILSQGEEAMSAAPLAFPEVEVEIVAVPLEQFQRKTSGGAIVIDVSPLYVQADHADVSPSTIHLERPLVSNQDKTVTLTWTAVGDDYNYGTASYYDIRISDSSSSLFNNFKEASRILQDNVTSGNLSAPREAGQTETFTIALPNVKENATIYISVRAIDASGNAGIPSWPAVASLMYIEPLFTPVPTQVANSATRLPTLVPTGVPTLVGEATESATYIAAGVAAGTLTLLSIVIVLKSLAKRYQKSKGKSQKFAPDDRSRRYIVGDNGHVNGGFAMLDFDLNYDTIYMEDDVSWIPRVRGMDDGALETNQHGVLRDPQEVVVKFNPVFHESIDGTESIDSDKDISELDSDTDSAVYGKETSGAAYTLAQTLANKVHQVFGKPRKFSITNITRRLSRGGADSELESRPVSGRRVRNSVPEDIKFDSIVEMNWHAGKDVERPKYAPRRTSMPKSDTDSDSTESDSSRPFPTRFPRRKDSVLGTIIHRNGGETAQSDSETPPASSGSDTGSVVIHEVDNGSLSDALDSCRTTPIRSFLFSSFANRTNFSCNLVSDEDTSSVTSSIAESYNAQSIRLVMRTDSIQRRGKRTILRTSHRRGSDVSTSSKDTQSSLSSVNTVSSSREFSRLANIINKRVTFADEKYGPGGLVISRI</sequence>
<gene>
    <name evidence="3" type="primary">CLCA4</name>
    <name evidence="3" type="ORF">BLAG_LOCUS19167</name>
</gene>
<dbReference type="Pfam" id="PF13519">
    <property type="entry name" value="VWA_2"/>
    <property type="match status" value="1"/>
</dbReference>
<feature type="compositionally biased region" description="Low complexity" evidence="1">
    <location>
        <begin position="1337"/>
        <end position="1352"/>
    </location>
</feature>
<dbReference type="InterPro" id="IPR013783">
    <property type="entry name" value="Ig-like_fold"/>
</dbReference>
<dbReference type="Gene3D" id="3.40.50.410">
    <property type="entry name" value="von Willebrand factor, type A domain"/>
    <property type="match status" value="1"/>
</dbReference>
<feature type="region of interest" description="Disordered" evidence="1">
    <location>
        <begin position="1322"/>
        <end position="1352"/>
    </location>
</feature>
<dbReference type="SMART" id="SM00327">
    <property type="entry name" value="VWA"/>
    <property type="match status" value="1"/>
</dbReference>
<dbReference type="OrthoDB" id="687730at2759"/>
<dbReference type="InterPro" id="IPR036465">
    <property type="entry name" value="vWFA_dom_sf"/>
</dbReference>
<dbReference type="InterPro" id="IPR051266">
    <property type="entry name" value="CLCR"/>
</dbReference>
<dbReference type="PANTHER" id="PTHR10579:SF177">
    <property type="entry name" value="CALCIUM-ACTIVATED CHLORIDE CHANNEL REGULATOR 4-LIKE PROTEIN"/>
    <property type="match status" value="1"/>
</dbReference>
<dbReference type="PANTHER" id="PTHR10579">
    <property type="entry name" value="CALCIUM-ACTIVATED CHLORIDE CHANNEL REGULATOR"/>
    <property type="match status" value="1"/>
</dbReference>
<organism evidence="3 4">
    <name type="scientific">Branchiostoma lanceolatum</name>
    <name type="common">Common lancelet</name>
    <name type="synonym">Amphioxus lanceolatum</name>
    <dbReference type="NCBI Taxonomy" id="7740"/>
    <lineage>
        <taxon>Eukaryota</taxon>
        <taxon>Metazoa</taxon>
        <taxon>Chordata</taxon>
        <taxon>Cephalochordata</taxon>
        <taxon>Leptocardii</taxon>
        <taxon>Amphioxiformes</taxon>
        <taxon>Branchiostomatidae</taxon>
        <taxon>Branchiostoma</taxon>
    </lineage>
</organism>
<feature type="region of interest" description="Disordered" evidence="1">
    <location>
        <begin position="1176"/>
        <end position="1248"/>
    </location>
</feature>
<protein>
    <submittedName>
        <fullName evidence="3">CLCA4 protein</fullName>
    </submittedName>
</protein>
<dbReference type="InterPro" id="IPR013642">
    <property type="entry name" value="CLCA_N"/>
</dbReference>
<dbReference type="InterPro" id="IPR002035">
    <property type="entry name" value="VWF_A"/>
</dbReference>
<dbReference type="EMBL" id="OV696690">
    <property type="protein sequence ID" value="CAH1265084.1"/>
    <property type="molecule type" value="Genomic_DNA"/>
</dbReference>